<dbReference type="EC" id="3.4.21.-" evidence="6"/>
<dbReference type="GO" id="GO:0006508">
    <property type="term" value="P:proteolysis"/>
    <property type="evidence" value="ECO:0007669"/>
    <property type="project" value="UniProtKB-KW"/>
</dbReference>
<dbReference type="SUPFAM" id="SSF50494">
    <property type="entry name" value="Trypsin-like serine proteases"/>
    <property type="match status" value="1"/>
</dbReference>
<dbReference type="Gene3D" id="2.40.10.10">
    <property type="entry name" value="Trypsin-like serine proteases"/>
    <property type="match status" value="2"/>
</dbReference>
<feature type="region of interest" description="Disordered" evidence="7">
    <location>
        <begin position="1"/>
        <end position="29"/>
    </location>
</feature>
<dbReference type="PRINTS" id="PR00839">
    <property type="entry name" value="V8PROTEASE"/>
</dbReference>
<evidence type="ECO:0000256" key="1">
    <source>
        <dbReference type="ARBA" id="ARBA00008764"/>
    </source>
</evidence>
<evidence type="ECO:0000256" key="6">
    <source>
        <dbReference type="RuleBase" id="RU004296"/>
    </source>
</evidence>
<evidence type="ECO:0000256" key="4">
    <source>
        <dbReference type="ARBA" id="ARBA00022801"/>
    </source>
</evidence>
<evidence type="ECO:0000313" key="8">
    <source>
        <dbReference type="EMBL" id="QIB33720.1"/>
    </source>
</evidence>
<proteinExistence type="inferred from homology"/>
<dbReference type="Pfam" id="PF13365">
    <property type="entry name" value="Trypsin_2"/>
    <property type="match status" value="1"/>
</dbReference>
<dbReference type="GO" id="GO:0008236">
    <property type="term" value="F:serine-type peptidase activity"/>
    <property type="evidence" value="ECO:0007669"/>
    <property type="project" value="UniProtKB-KW"/>
</dbReference>
<gene>
    <name evidence="8" type="ORF">G3A50_08400</name>
</gene>
<dbReference type="InterPro" id="IPR008256">
    <property type="entry name" value="Peptidase_S1B"/>
</dbReference>
<organism evidence="8 9">
    <name type="scientific">Ancylobacter pratisalsi</name>
    <dbReference type="NCBI Taxonomy" id="1745854"/>
    <lineage>
        <taxon>Bacteria</taxon>
        <taxon>Pseudomonadati</taxon>
        <taxon>Pseudomonadota</taxon>
        <taxon>Alphaproteobacteria</taxon>
        <taxon>Hyphomicrobiales</taxon>
        <taxon>Xanthobacteraceae</taxon>
        <taxon>Ancylobacter</taxon>
    </lineage>
</organism>
<reference evidence="8 9" key="1">
    <citation type="submission" date="2020-02" db="EMBL/GenBank/DDBJ databases">
        <authorList>
            <person name="Li G."/>
        </authorList>
    </citation>
    <scope>NUCLEOTIDE SEQUENCE [LARGE SCALE GENOMIC DNA]</scope>
    <source>
        <strain evidence="8 9">DSM 102029</strain>
    </source>
</reference>
<dbReference type="EMBL" id="CP048630">
    <property type="protein sequence ID" value="QIB33720.1"/>
    <property type="molecule type" value="Genomic_DNA"/>
</dbReference>
<evidence type="ECO:0000313" key="9">
    <source>
        <dbReference type="Proteomes" id="UP000464751"/>
    </source>
</evidence>
<dbReference type="RefSeq" id="WP_163074815.1">
    <property type="nucleotide sequence ID" value="NZ_CP048630.1"/>
</dbReference>
<comment type="similarity">
    <text evidence="1 6">Belongs to the peptidase S1B family.</text>
</comment>
<keyword evidence="4 6" id="KW-0378">Hydrolase</keyword>
<evidence type="ECO:0000256" key="3">
    <source>
        <dbReference type="ARBA" id="ARBA00022729"/>
    </source>
</evidence>
<sequence length="256" mass="26069">MGRRAQGRFSNGSGRSRTGRPDSRPCGGHSHRWPGLLLAAVLGLLASTGGGSAGEVDLLRESYRQAAREGLPENAVVSASGTFIGPRAVLTSAHVVSGCAAFSVENPQLGYATAQLGSVDADRDVAVLVTSFPSAHVAALSQIVSGPELDVRGYAASLPGNAPARSYRAHRRSVAEGAILRLTLGQRLPAGLSGGPVIDAAGAVVGVLSGRLNEDERQAFASPVHGFARTITAYAGEAPGARGDVGAAVVKVQCTR</sequence>
<evidence type="ECO:0000256" key="5">
    <source>
        <dbReference type="ARBA" id="ARBA00022825"/>
    </source>
</evidence>
<dbReference type="InterPro" id="IPR009003">
    <property type="entry name" value="Peptidase_S1_PA"/>
</dbReference>
<dbReference type="InterPro" id="IPR043504">
    <property type="entry name" value="Peptidase_S1_PA_chymotrypsin"/>
</dbReference>
<keyword evidence="5 6" id="KW-0720">Serine protease</keyword>
<dbReference type="Proteomes" id="UP000464751">
    <property type="component" value="Chromosome"/>
</dbReference>
<name>A0A6P1YL70_9HYPH</name>
<evidence type="ECO:0000256" key="2">
    <source>
        <dbReference type="ARBA" id="ARBA00022670"/>
    </source>
</evidence>
<dbReference type="KEGG" id="apra:G3A50_08400"/>
<protein>
    <recommendedName>
        <fullName evidence="6">Serine protease</fullName>
        <ecNumber evidence="6">3.4.21.-</ecNumber>
    </recommendedName>
</protein>
<keyword evidence="3" id="KW-0732">Signal</keyword>
<evidence type="ECO:0000256" key="7">
    <source>
        <dbReference type="SAM" id="MobiDB-lite"/>
    </source>
</evidence>
<keyword evidence="2 6" id="KW-0645">Protease</keyword>
<dbReference type="AlphaFoldDB" id="A0A6P1YL70"/>
<accession>A0A6P1YL70</accession>
<keyword evidence="9" id="KW-1185">Reference proteome</keyword>